<dbReference type="Proteomes" id="UP000199296">
    <property type="component" value="Unassembled WGS sequence"/>
</dbReference>
<keyword evidence="4" id="KW-1185">Reference proteome</keyword>
<dbReference type="STRING" id="470826.SAMN04488027_11230"/>
<dbReference type="InterPro" id="IPR000836">
    <property type="entry name" value="PRTase_dom"/>
</dbReference>
<dbReference type="InterPro" id="IPR029057">
    <property type="entry name" value="PRTase-like"/>
</dbReference>
<evidence type="ECO:0000313" key="3">
    <source>
        <dbReference type="EMBL" id="SDG95201.1"/>
    </source>
</evidence>
<reference evidence="3 4" key="1">
    <citation type="submission" date="2016-10" db="EMBL/GenBank/DDBJ databases">
        <authorList>
            <person name="de Groot N.N."/>
        </authorList>
    </citation>
    <scope>NUCLEOTIDE SEQUENCE [LARGE SCALE GENOMIC DNA]</scope>
    <source>
        <strain evidence="3 4">DSM 19803</strain>
    </source>
</reference>
<evidence type="ECO:0000256" key="1">
    <source>
        <dbReference type="ARBA" id="ARBA00008007"/>
    </source>
</evidence>
<dbReference type="Pfam" id="PF00156">
    <property type="entry name" value="Pribosyltran"/>
    <property type="match status" value="1"/>
</dbReference>
<dbReference type="EMBL" id="FNCW01000012">
    <property type="protein sequence ID" value="SDG95201.1"/>
    <property type="molecule type" value="Genomic_DNA"/>
</dbReference>
<accession>A0A1G7YF87</accession>
<name>A0A1G7YF87_9FLAO</name>
<dbReference type="AlphaFoldDB" id="A0A1G7YF87"/>
<gene>
    <name evidence="3" type="ORF">SAMN04488027_11230</name>
</gene>
<feature type="domain" description="Phosphoribosyltransferase" evidence="2">
    <location>
        <begin position="141"/>
        <end position="230"/>
    </location>
</feature>
<proteinExistence type="inferred from homology"/>
<sequence>MNLSLYNMLQDFKNFLFPKLCACCDAVLLKDEQLICTFCRNELPLYPNFFDGDHDLHKILYGRVLVDQAASLFYFEKKGIIQNLIHDLKYKGNEDLSFHLGEWLGNILQEAGWQHKIEVVIPVPLHPQRMRERGYNQVEGFGKAIADKLSASYNDGLLKRKSNSTTQVFKNRLARTEVVQNHFYVEGRSDVKDKQILLVDDLVTTGATLEACSLALKEAGVTKLNIATIAISK</sequence>
<dbReference type="InterPro" id="IPR051910">
    <property type="entry name" value="ComF/GntX_DNA_util-trans"/>
</dbReference>
<organism evidence="3 4">
    <name type="scientific">Psychroflexus sediminis</name>
    <dbReference type="NCBI Taxonomy" id="470826"/>
    <lineage>
        <taxon>Bacteria</taxon>
        <taxon>Pseudomonadati</taxon>
        <taxon>Bacteroidota</taxon>
        <taxon>Flavobacteriia</taxon>
        <taxon>Flavobacteriales</taxon>
        <taxon>Flavobacteriaceae</taxon>
        <taxon>Psychroflexus</taxon>
    </lineage>
</organism>
<comment type="similarity">
    <text evidence="1">Belongs to the ComF/GntX family.</text>
</comment>
<dbReference type="RefSeq" id="WP_245686464.1">
    <property type="nucleotide sequence ID" value="NZ_FNCW01000012.1"/>
</dbReference>
<dbReference type="PANTHER" id="PTHR47505">
    <property type="entry name" value="DNA UTILIZATION PROTEIN YHGH"/>
    <property type="match status" value="1"/>
</dbReference>
<dbReference type="Gene3D" id="3.40.50.2020">
    <property type="match status" value="1"/>
</dbReference>
<evidence type="ECO:0000259" key="2">
    <source>
        <dbReference type="Pfam" id="PF00156"/>
    </source>
</evidence>
<protein>
    <submittedName>
        <fullName evidence="3">ComF family protein</fullName>
    </submittedName>
</protein>
<dbReference type="SUPFAM" id="SSF53271">
    <property type="entry name" value="PRTase-like"/>
    <property type="match status" value="1"/>
</dbReference>
<evidence type="ECO:0000313" key="4">
    <source>
        <dbReference type="Proteomes" id="UP000199296"/>
    </source>
</evidence>
<dbReference type="PANTHER" id="PTHR47505:SF1">
    <property type="entry name" value="DNA UTILIZATION PROTEIN YHGH"/>
    <property type="match status" value="1"/>
</dbReference>
<dbReference type="CDD" id="cd06223">
    <property type="entry name" value="PRTases_typeI"/>
    <property type="match status" value="1"/>
</dbReference>